<feature type="region of interest" description="Disordered" evidence="1">
    <location>
        <begin position="210"/>
        <end position="239"/>
    </location>
</feature>
<dbReference type="Proteomes" id="UP001153321">
    <property type="component" value="Chromosome 1"/>
</dbReference>
<evidence type="ECO:0000313" key="3">
    <source>
        <dbReference type="EMBL" id="CAH1634655.1"/>
    </source>
</evidence>
<name>A0A9P0MZT2_SPOLI</name>
<feature type="chain" id="PRO_5040183687" evidence="2">
    <location>
        <begin position="21"/>
        <end position="265"/>
    </location>
</feature>
<feature type="compositionally biased region" description="Basic and acidic residues" evidence="1">
    <location>
        <begin position="163"/>
        <end position="174"/>
    </location>
</feature>
<organism evidence="3 4">
    <name type="scientific">Spodoptera littoralis</name>
    <name type="common">Egyptian cotton leafworm</name>
    <dbReference type="NCBI Taxonomy" id="7109"/>
    <lineage>
        <taxon>Eukaryota</taxon>
        <taxon>Metazoa</taxon>
        <taxon>Ecdysozoa</taxon>
        <taxon>Arthropoda</taxon>
        <taxon>Hexapoda</taxon>
        <taxon>Insecta</taxon>
        <taxon>Pterygota</taxon>
        <taxon>Neoptera</taxon>
        <taxon>Endopterygota</taxon>
        <taxon>Lepidoptera</taxon>
        <taxon>Glossata</taxon>
        <taxon>Ditrysia</taxon>
        <taxon>Noctuoidea</taxon>
        <taxon>Noctuidae</taxon>
        <taxon>Amphipyrinae</taxon>
        <taxon>Spodoptera</taxon>
    </lineage>
</organism>
<sequence>MFLNKICVATILLFIHVANSYILLTANLDDVHALAKQIAASPVGQQLDKIFRRASNIFNQHYSQENRGLIHKSYVESDQMDGNSRQKSQIRTDPMDKDSKQQPQMKNDPPDGYSRQKTYMKSDPTNGDLKQKSRKRRNPTGGDSREKPQMRSDPTLDDDEPDYLNKEKDFRYADSDVDTPLGSKKDVPLLNDDDPVEVWQPDTKVMEEELNAKMPDDTSNEYSDEDVGKKSNRVERRRQIGSDLVALGKNASFYLKSIKKIFENV</sequence>
<feature type="compositionally biased region" description="Polar residues" evidence="1">
    <location>
        <begin position="80"/>
        <end position="91"/>
    </location>
</feature>
<proteinExistence type="predicted"/>
<dbReference type="EMBL" id="LR824532">
    <property type="protein sequence ID" value="CAH1634655.1"/>
    <property type="molecule type" value="Genomic_DNA"/>
</dbReference>
<keyword evidence="4" id="KW-1185">Reference proteome</keyword>
<dbReference type="AlphaFoldDB" id="A0A9P0MZT2"/>
<evidence type="ECO:0000256" key="2">
    <source>
        <dbReference type="SAM" id="SignalP"/>
    </source>
</evidence>
<feature type="compositionally biased region" description="Polar residues" evidence="1">
    <location>
        <begin position="115"/>
        <end position="125"/>
    </location>
</feature>
<evidence type="ECO:0000256" key="1">
    <source>
        <dbReference type="SAM" id="MobiDB-lite"/>
    </source>
</evidence>
<feature type="region of interest" description="Disordered" evidence="1">
    <location>
        <begin position="76"/>
        <end position="197"/>
    </location>
</feature>
<reference evidence="3" key="1">
    <citation type="submission" date="2022-02" db="EMBL/GenBank/DDBJ databases">
        <authorList>
            <person name="King R."/>
        </authorList>
    </citation>
    <scope>NUCLEOTIDE SEQUENCE</scope>
</reference>
<keyword evidence="2" id="KW-0732">Signal</keyword>
<accession>A0A9P0MZT2</accession>
<gene>
    <name evidence="3" type="ORF">SPLIT_LOCUS17</name>
</gene>
<protein>
    <submittedName>
        <fullName evidence="3">Uncharacterized protein</fullName>
    </submittedName>
</protein>
<feature type="signal peptide" evidence="2">
    <location>
        <begin position="1"/>
        <end position="20"/>
    </location>
</feature>
<evidence type="ECO:0000313" key="4">
    <source>
        <dbReference type="Proteomes" id="UP001153321"/>
    </source>
</evidence>
<feature type="compositionally biased region" description="Basic and acidic residues" evidence="1">
    <location>
        <begin position="226"/>
        <end position="239"/>
    </location>
</feature>